<name>A0ABW1J997_9ACTN</name>
<evidence type="ECO:0000313" key="3">
    <source>
        <dbReference type="EMBL" id="MFC6005520.1"/>
    </source>
</evidence>
<dbReference type="Proteomes" id="UP001596189">
    <property type="component" value="Unassembled WGS sequence"/>
</dbReference>
<dbReference type="InterPro" id="IPR012429">
    <property type="entry name" value="HGSNAT_cat"/>
</dbReference>
<sequence length="393" mass="41368">MSGPALAGQRLRGVDAARALALIGMMGTHLLPELDSQDHVTPWFWFAGGRASALFAVLAGVSLALATGGRQPRLRPARVVVARVVTRAALIAVIGLLLVQLDPPIAVILVNYAVLFVLALPLLWCPSRALLVGAAAWAVVMPLLSQAWRADLAPGPGEQPSFSDLTADPLGLITRLSLTGYYPVLTWLVFLAVGIAVGRMSLRRRRTAWLLFGSGAVMVVTAAVASRLLLAAGGWDRLVAAGPTEVVAPWLGVTQLELRGLYGTTPTTTWWWQAVASAHSGTTLDLVSTTGSALAVLGLALLVCDRRLGRLTGGIVGALAATGSMTLTLYTLHVVAADAQQDVVHRKALLLTHVAVAMLAAVLWRRTFARGPLESLVHVASSAVGRLFGRLRA</sequence>
<feature type="transmembrane region" description="Helical" evidence="1">
    <location>
        <begin position="130"/>
        <end position="148"/>
    </location>
</feature>
<evidence type="ECO:0000259" key="2">
    <source>
        <dbReference type="Pfam" id="PF07786"/>
    </source>
</evidence>
<keyword evidence="1" id="KW-0812">Transmembrane</keyword>
<accession>A0ABW1J997</accession>
<feature type="transmembrane region" description="Helical" evidence="1">
    <location>
        <begin position="180"/>
        <end position="197"/>
    </location>
</feature>
<feature type="transmembrane region" description="Helical" evidence="1">
    <location>
        <begin position="286"/>
        <end position="304"/>
    </location>
</feature>
<protein>
    <submittedName>
        <fullName evidence="3">Heparan-alpha-glucosaminide N-acetyltransferase domain-containing protein</fullName>
    </submittedName>
</protein>
<reference evidence="4" key="1">
    <citation type="journal article" date="2019" name="Int. J. Syst. Evol. Microbiol.">
        <title>The Global Catalogue of Microorganisms (GCM) 10K type strain sequencing project: providing services to taxonomists for standard genome sequencing and annotation.</title>
        <authorList>
            <consortium name="The Broad Institute Genomics Platform"/>
            <consortium name="The Broad Institute Genome Sequencing Center for Infectious Disease"/>
            <person name="Wu L."/>
            <person name="Ma J."/>
        </authorList>
    </citation>
    <scope>NUCLEOTIDE SEQUENCE [LARGE SCALE GENOMIC DNA]</scope>
    <source>
        <strain evidence="4">KACC 14249</strain>
    </source>
</reference>
<dbReference type="EMBL" id="JBHSRD010000002">
    <property type="protein sequence ID" value="MFC6005520.1"/>
    <property type="molecule type" value="Genomic_DNA"/>
</dbReference>
<keyword evidence="1" id="KW-0472">Membrane</keyword>
<gene>
    <name evidence="3" type="ORF">ACFQDO_00115</name>
</gene>
<feature type="transmembrane region" description="Helical" evidence="1">
    <location>
        <begin position="316"/>
        <end position="336"/>
    </location>
</feature>
<keyword evidence="4" id="KW-1185">Reference proteome</keyword>
<evidence type="ECO:0000313" key="4">
    <source>
        <dbReference type="Proteomes" id="UP001596189"/>
    </source>
</evidence>
<evidence type="ECO:0000256" key="1">
    <source>
        <dbReference type="SAM" id="Phobius"/>
    </source>
</evidence>
<comment type="caution">
    <text evidence="3">The sequence shown here is derived from an EMBL/GenBank/DDBJ whole genome shotgun (WGS) entry which is preliminary data.</text>
</comment>
<feature type="domain" description="Heparan-alpha-glucosaminide N-acetyltransferase catalytic" evidence="2">
    <location>
        <begin position="10"/>
        <end position="209"/>
    </location>
</feature>
<feature type="transmembrane region" description="Helical" evidence="1">
    <location>
        <begin position="105"/>
        <end position="123"/>
    </location>
</feature>
<feature type="transmembrane region" description="Helical" evidence="1">
    <location>
        <begin position="348"/>
        <end position="364"/>
    </location>
</feature>
<proteinExistence type="predicted"/>
<keyword evidence="1" id="KW-1133">Transmembrane helix</keyword>
<dbReference type="RefSeq" id="WP_345716411.1">
    <property type="nucleotide sequence ID" value="NZ_BAABFP010000005.1"/>
</dbReference>
<organism evidence="3 4">
    <name type="scientific">Angustibacter luteus</name>
    <dbReference type="NCBI Taxonomy" id="658456"/>
    <lineage>
        <taxon>Bacteria</taxon>
        <taxon>Bacillati</taxon>
        <taxon>Actinomycetota</taxon>
        <taxon>Actinomycetes</taxon>
        <taxon>Kineosporiales</taxon>
        <taxon>Kineosporiaceae</taxon>
    </lineage>
</organism>
<dbReference type="Pfam" id="PF07786">
    <property type="entry name" value="HGSNAT_cat"/>
    <property type="match status" value="1"/>
</dbReference>
<feature type="transmembrane region" description="Helical" evidence="1">
    <location>
        <begin position="80"/>
        <end position="99"/>
    </location>
</feature>
<feature type="transmembrane region" description="Helical" evidence="1">
    <location>
        <begin position="209"/>
        <end position="230"/>
    </location>
</feature>
<feature type="transmembrane region" description="Helical" evidence="1">
    <location>
        <begin position="43"/>
        <end position="68"/>
    </location>
</feature>